<dbReference type="InterPro" id="IPR000182">
    <property type="entry name" value="GNAT_dom"/>
</dbReference>
<evidence type="ECO:0000313" key="2">
    <source>
        <dbReference type="EMBL" id="PWW07526.1"/>
    </source>
</evidence>
<organism evidence="2 3">
    <name type="scientific">Paenibacillus cellulosilyticus</name>
    <dbReference type="NCBI Taxonomy" id="375489"/>
    <lineage>
        <taxon>Bacteria</taxon>
        <taxon>Bacillati</taxon>
        <taxon>Bacillota</taxon>
        <taxon>Bacilli</taxon>
        <taxon>Bacillales</taxon>
        <taxon>Paenibacillaceae</taxon>
        <taxon>Paenibacillus</taxon>
    </lineage>
</organism>
<comment type="caution">
    <text evidence="2">The sequence shown here is derived from an EMBL/GenBank/DDBJ whole genome shotgun (WGS) entry which is preliminary data.</text>
</comment>
<feature type="domain" description="N-acetyltransferase" evidence="1">
    <location>
        <begin position="1"/>
        <end position="177"/>
    </location>
</feature>
<accession>A0A2V2Z840</accession>
<dbReference type="Gene3D" id="3.40.630.30">
    <property type="match status" value="1"/>
</dbReference>
<evidence type="ECO:0000259" key="1">
    <source>
        <dbReference type="PROSITE" id="PS51186"/>
    </source>
</evidence>
<evidence type="ECO:0000313" key="3">
    <source>
        <dbReference type="Proteomes" id="UP000246635"/>
    </source>
</evidence>
<reference evidence="2 3" key="1">
    <citation type="submission" date="2018-05" db="EMBL/GenBank/DDBJ databases">
        <title>Genomic Encyclopedia of Type Strains, Phase III (KMG-III): the genomes of soil and plant-associated and newly described type strains.</title>
        <authorList>
            <person name="Whitman W."/>
        </authorList>
    </citation>
    <scope>NUCLEOTIDE SEQUENCE [LARGE SCALE GENOMIC DNA]</scope>
    <source>
        <strain evidence="2 3">CECT 5696</strain>
    </source>
</reference>
<sequence length="183" mass="21023">MYRQVEDAHDLVQFNKVWESVWREKGYELEYSSNALARYVVASPEGQIVGTSEIKPYVLGQSAIDEIAPFAEHPSIIANQGSIGEIDKFALLKQFRGLHYSGELVSTAVHCCKTFNLKYCVTLLEPVFCRALRVSFRVPMEQIAEKTFYKGDYVIPIVFDLEEIYRNTNRYDWLTLPDLANAR</sequence>
<dbReference type="PROSITE" id="PS51186">
    <property type="entry name" value="GNAT"/>
    <property type="match status" value="1"/>
</dbReference>
<keyword evidence="3" id="KW-1185">Reference proteome</keyword>
<proteinExistence type="predicted"/>
<dbReference type="GO" id="GO:0016747">
    <property type="term" value="F:acyltransferase activity, transferring groups other than amino-acyl groups"/>
    <property type="evidence" value="ECO:0007669"/>
    <property type="project" value="InterPro"/>
</dbReference>
<dbReference type="RefSeq" id="WP_110042756.1">
    <property type="nucleotide sequence ID" value="NZ_CP054612.1"/>
</dbReference>
<dbReference type="OrthoDB" id="2843259at2"/>
<name>A0A2V2Z840_9BACL</name>
<dbReference type="AlphaFoldDB" id="A0A2V2Z840"/>
<dbReference type="SUPFAM" id="SSF55729">
    <property type="entry name" value="Acyl-CoA N-acyltransferases (Nat)"/>
    <property type="match status" value="1"/>
</dbReference>
<dbReference type="InterPro" id="IPR016181">
    <property type="entry name" value="Acyl_CoA_acyltransferase"/>
</dbReference>
<dbReference type="EMBL" id="QGTQ01000002">
    <property type="protein sequence ID" value="PWW07526.1"/>
    <property type="molecule type" value="Genomic_DNA"/>
</dbReference>
<dbReference type="Proteomes" id="UP000246635">
    <property type="component" value="Unassembled WGS sequence"/>
</dbReference>
<protein>
    <recommendedName>
        <fullName evidence="1">N-acetyltransferase domain-containing protein</fullName>
    </recommendedName>
</protein>
<gene>
    <name evidence="2" type="ORF">DFQ01_102425</name>
</gene>